<dbReference type="GO" id="GO:0042254">
    <property type="term" value="P:ribosome biogenesis"/>
    <property type="evidence" value="ECO:0007669"/>
    <property type="project" value="UniProtKB-UniRule"/>
</dbReference>
<evidence type="ECO:0000259" key="5">
    <source>
        <dbReference type="PROSITE" id="PS51883"/>
    </source>
</evidence>
<feature type="compositionally biased region" description="Polar residues" evidence="3">
    <location>
        <begin position="268"/>
        <end position="279"/>
    </location>
</feature>
<dbReference type="Gene3D" id="3.40.50.300">
    <property type="entry name" value="P-loop containing nucleotide triphosphate hydrolases"/>
    <property type="match status" value="1"/>
</dbReference>
<feature type="compositionally biased region" description="Basic residues" evidence="3">
    <location>
        <begin position="43"/>
        <end position="55"/>
    </location>
</feature>
<dbReference type="SUPFAM" id="SSF52540">
    <property type="entry name" value="P-loop containing nucleoside triphosphate hydrolases"/>
    <property type="match status" value="1"/>
</dbReference>
<dbReference type="InterPro" id="IPR031167">
    <property type="entry name" value="G_OBG"/>
</dbReference>
<name>A0A498IRN6_MALDO</name>
<feature type="region of interest" description="Disordered" evidence="3">
    <location>
        <begin position="382"/>
        <end position="405"/>
    </location>
</feature>
<feature type="region of interest" description="Disordered" evidence="3">
    <location>
        <begin position="568"/>
        <end position="587"/>
    </location>
</feature>
<feature type="region of interest" description="Disordered" evidence="3">
    <location>
        <begin position="1024"/>
        <end position="1107"/>
    </location>
</feature>
<evidence type="ECO:0000313" key="6">
    <source>
        <dbReference type="EMBL" id="RXH84562.1"/>
    </source>
</evidence>
<keyword evidence="7" id="KW-1185">Reference proteome</keyword>
<dbReference type="CDD" id="cd01898">
    <property type="entry name" value="Obg"/>
    <property type="match status" value="1"/>
</dbReference>
<gene>
    <name evidence="6" type="ORF">DVH24_032846</name>
</gene>
<feature type="region of interest" description="Disordered" evidence="3">
    <location>
        <begin position="84"/>
        <end position="119"/>
    </location>
</feature>
<feature type="domain" description="OBG-type G" evidence="4">
    <location>
        <begin position="1168"/>
        <end position="1340"/>
    </location>
</feature>
<feature type="compositionally biased region" description="Basic and acidic residues" evidence="3">
    <location>
        <begin position="382"/>
        <end position="392"/>
    </location>
</feature>
<dbReference type="InterPro" id="IPR006169">
    <property type="entry name" value="GTP1_OBG_dom"/>
</dbReference>
<feature type="region of interest" description="Disordered" evidence="3">
    <location>
        <begin position="930"/>
        <end position="958"/>
    </location>
</feature>
<feature type="region of interest" description="Disordered" evidence="3">
    <location>
        <begin position="230"/>
        <end position="287"/>
    </location>
</feature>
<dbReference type="GO" id="GO:0005525">
    <property type="term" value="F:GTP binding"/>
    <property type="evidence" value="ECO:0007669"/>
    <property type="project" value="UniProtKB-KW"/>
</dbReference>
<dbReference type="STRING" id="3750.A0A498IRN6"/>
<reference evidence="6 7" key="1">
    <citation type="submission" date="2018-10" db="EMBL/GenBank/DDBJ databases">
        <title>A high-quality apple genome assembly.</title>
        <authorList>
            <person name="Hu J."/>
        </authorList>
    </citation>
    <scope>NUCLEOTIDE SEQUENCE [LARGE SCALE GENOMIC DNA]</scope>
    <source>
        <strain evidence="7">cv. HFTH1</strain>
        <tissue evidence="6">Young leaf</tissue>
    </source>
</reference>
<keyword evidence="1" id="KW-0547">Nucleotide-binding</keyword>
<dbReference type="InterPro" id="IPR006073">
    <property type="entry name" value="GTP-bd"/>
</dbReference>
<evidence type="ECO:0000313" key="7">
    <source>
        <dbReference type="Proteomes" id="UP000290289"/>
    </source>
</evidence>
<dbReference type="Pfam" id="PF14309">
    <property type="entry name" value="DUF4378"/>
    <property type="match status" value="1"/>
</dbReference>
<feature type="compositionally biased region" description="Basic and acidic residues" evidence="3">
    <location>
        <begin position="59"/>
        <end position="70"/>
    </location>
</feature>
<evidence type="ECO:0000256" key="2">
    <source>
        <dbReference type="ARBA" id="ARBA00023134"/>
    </source>
</evidence>
<dbReference type="InterPro" id="IPR027417">
    <property type="entry name" value="P-loop_NTPase"/>
</dbReference>
<dbReference type="Pfam" id="PF12552">
    <property type="entry name" value="DUF3741"/>
    <property type="match status" value="1"/>
</dbReference>
<feature type="compositionally biased region" description="Basic residues" evidence="3">
    <location>
        <begin position="242"/>
        <end position="252"/>
    </location>
</feature>
<sequence length="1355" mass="150734">MGKQLERLDSSVGGNRPGCMWSLLNILDYHHWSNVKKILPHRKRAGGKRVRRNYGSRKATSENREIGKRPELVVAEAEPLLVKQQSTETSTAKKRSCKSRKKASSAKDKPREESPKRRILSCPVQSWLRRTSVVHDAEPSENCLDTTRNGSITSPRGLQDSSHLKMSKNTMKRELPLKDVSSDTVNDHVDILELFKVNKEFFLKILQDPEISTNQFPGLKNSKNKVRLTKSRSFPFTDSSRARNRRPSTLKHKQNEVWSFPKGEKLLATTQTPKSMTSETQEDDSMKSKHYMAGNNSVGSTMQQETSFSSLGLPEEVSHQGWNQLVINRFRHITQKLMHALQESKKENYGNSIESLFWKDPSGRDGKEVLETLELTTTQEGNKVHGLDDNLGRQRRHRVRRTSSLDESLSRYTQLYESSYSSDQRNLHHSKSLKLKSEEKVPSTGNAQKTTRRNLSLPDLDSFSSILNGALVKDAFRLGMPVTKTAEQNTDKSEQLDAILESDDSANIADIKDSDEHAVVPLVGESTTHQEQEMVIVMSRESEQAQPMESSNLDPPDYITSNARLSISEGSELNPGSSHANEPNSSLDLQGRHIIDSLPESSISTEIEHKSSITHSSRFVLDKVDDPDSEFSYVRYVLELSGFIGHEQLGAWYSLDQPLDPTMFMELEDCFQHKPESYEDQVTSGDSDHRLLFDLVNETLLEVYERSYTYFPRALSFSGSIRPMPKGQRLLDDVWTRVSSYLSLRPEMDQSLDDVVARDLAKGDRWMNLQWETECVALELEDLIFDGLLDEAHQSYSQPTKTTPFAGSASCSCAAVLSLISATFLISSRSRLQVLQFQTFISAHFLSPVSRKLQSFKPPPIPNPTATQNRMWGHLPKSLQYIKTLRHSSKSPWISLFSCSYSDAPHKRTKLAPLQERRMVDRFRLYAKGGGGGSGCTSTRRSRHDRRGRPDGGNGGRGGDVFLECSPTCWDFSGLQPHLIAQRGGHGSSKNKIGTRGADKIAQVPIGTVIHLLKGETPCVAERQIPKDLDPWEIPGTPIGDVTESDQQSTLTGLTTAEDSDSSSSQPDRIVEESAGMKGTTQMGSTDSQLSSSSSESCSEDETEEKDQIQYNVAELTVQGQRVIIACGGEGGMGNVSSVKVFDDEESSLRVGLPGSEAVLILELKSIADVSLVGMPNAGKSTLLGAISRAKPAVGHYAFTTLRPNLGNLNFEDFSLTVADVPGLIKGAHENRGLGHAFLRHIERTKVLAYVVDLASGLDGRLGTPPWEQLRDLVLELEHHLEGLSNRPSLIVANKIDEDGAEEVYEELKRRVQDVSIFPVCAVLEEGVPEVKLALKKLVNGETSDRLVLDKITVD</sequence>
<dbReference type="Pfam" id="PF01926">
    <property type="entry name" value="MMR_HSR1"/>
    <property type="match status" value="1"/>
</dbReference>
<evidence type="ECO:0000256" key="3">
    <source>
        <dbReference type="SAM" id="MobiDB-lite"/>
    </source>
</evidence>
<feature type="compositionally biased region" description="Basic residues" evidence="3">
    <location>
        <begin position="92"/>
        <end position="104"/>
    </location>
</feature>
<dbReference type="InterPro" id="IPR036726">
    <property type="entry name" value="GTP1_OBG_dom_sf"/>
</dbReference>
<protein>
    <recommendedName>
        <fullName evidence="8">OBG-type G domain-containing protein</fullName>
    </recommendedName>
</protein>
<evidence type="ECO:0000256" key="1">
    <source>
        <dbReference type="ARBA" id="ARBA00022741"/>
    </source>
</evidence>
<accession>A0A498IRN6</accession>
<dbReference type="PANTHER" id="PTHR47071:SF2">
    <property type="entry name" value="PROTEIN TRM32"/>
    <property type="match status" value="1"/>
</dbReference>
<dbReference type="Pfam" id="PF01018">
    <property type="entry name" value="GTP1_OBG"/>
    <property type="match status" value="1"/>
</dbReference>
<proteinExistence type="predicted"/>
<dbReference type="PROSITE" id="PS51710">
    <property type="entry name" value="G_OBG"/>
    <property type="match status" value="1"/>
</dbReference>
<comment type="caution">
    <text evidence="6">The sequence shown here is derived from an EMBL/GenBank/DDBJ whole genome shotgun (WGS) entry which is preliminary data.</text>
</comment>
<feature type="compositionally biased region" description="Low complexity" evidence="3">
    <location>
        <begin position="1085"/>
        <end position="1097"/>
    </location>
</feature>
<feature type="compositionally biased region" description="Basic and acidic residues" evidence="3">
    <location>
        <begin position="105"/>
        <end position="116"/>
    </location>
</feature>
<feature type="region of interest" description="Disordered" evidence="3">
    <location>
        <begin position="420"/>
        <end position="453"/>
    </location>
</feature>
<feature type="region of interest" description="Disordered" evidence="3">
    <location>
        <begin position="139"/>
        <end position="162"/>
    </location>
</feature>
<feature type="region of interest" description="Disordered" evidence="3">
    <location>
        <begin position="43"/>
        <end position="70"/>
    </location>
</feature>
<dbReference type="InterPro" id="IPR022212">
    <property type="entry name" value="DUF3741"/>
</dbReference>
<dbReference type="Proteomes" id="UP000290289">
    <property type="component" value="Chromosome 11"/>
</dbReference>
<evidence type="ECO:0008006" key="8">
    <source>
        <dbReference type="Google" id="ProtNLM"/>
    </source>
</evidence>
<dbReference type="EMBL" id="RDQH01000337">
    <property type="protein sequence ID" value="RXH84562.1"/>
    <property type="molecule type" value="Genomic_DNA"/>
</dbReference>
<dbReference type="InterPro" id="IPR044257">
    <property type="entry name" value="TRM32-like"/>
</dbReference>
<feature type="compositionally biased region" description="Polar residues" evidence="3">
    <location>
        <begin position="1045"/>
        <end position="1067"/>
    </location>
</feature>
<evidence type="ECO:0000259" key="4">
    <source>
        <dbReference type="PROSITE" id="PS51710"/>
    </source>
</evidence>
<organism evidence="6 7">
    <name type="scientific">Malus domestica</name>
    <name type="common">Apple</name>
    <name type="synonym">Pyrus malus</name>
    <dbReference type="NCBI Taxonomy" id="3750"/>
    <lineage>
        <taxon>Eukaryota</taxon>
        <taxon>Viridiplantae</taxon>
        <taxon>Streptophyta</taxon>
        <taxon>Embryophyta</taxon>
        <taxon>Tracheophyta</taxon>
        <taxon>Spermatophyta</taxon>
        <taxon>Magnoliopsida</taxon>
        <taxon>eudicotyledons</taxon>
        <taxon>Gunneridae</taxon>
        <taxon>Pentapetalae</taxon>
        <taxon>rosids</taxon>
        <taxon>fabids</taxon>
        <taxon>Rosales</taxon>
        <taxon>Rosaceae</taxon>
        <taxon>Amygdaloideae</taxon>
        <taxon>Maleae</taxon>
        <taxon>Malus</taxon>
    </lineage>
</organism>
<dbReference type="PRINTS" id="PR00326">
    <property type="entry name" value="GTP1OBG"/>
</dbReference>
<dbReference type="SUPFAM" id="SSF82051">
    <property type="entry name" value="Obg GTP-binding protein N-terminal domain"/>
    <property type="match status" value="1"/>
</dbReference>
<dbReference type="Gene3D" id="2.70.210.12">
    <property type="entry name" value="GTP1/OBG domain"/>
    <property type="match status" value="1"/>
</dbReference>
<keyword evidence="2" id="KW-0342">GTP-binding</keyword>
<dbReference type="PANTHER" id="PTHR47071">
    <property type="entry name" value="PROTEIN TRM32"/>
    <property type="match status" value="1"/>
</dbReference>
<feature type="domain" description="Obg" evidence="5">
    <location>
        <begin position="917"/>
        <end position="1167"/>
    </location>
</feature>
<dbReference type="InterPro" id="IPR025486">
    <property type="entry name" value="DUF4378"/>
</dbReference>
<dbReference type="PROSITE" id="PS51883">
    <property type="entry name" value="OBG"/>
    <property type="match status" value="1"/>
</dbReference>
<dbReference type="PROSITE" id="PS51417">
    <property type="entry name" value="ARF"/>
    <property type="match status" value="1"/>
</dbReference>
<feature type="compositionally biased region" description="Polar residues" evidence="3">
    <location>
        <begin position="143"/>
        <end position="161"/>
    </location>
</feature>